<reference evidence="2" key="1">
    <citation type="submission" date="2013-07" db="EMBL/GenBank/DDBJ databases">
        <title>The Genome Sequence of Cryptococcus dejecticola CBS10117.</title>
        <authorList>
            <consortium name="The Broad Institute Genome Sequencing Platform"/>
            <person name="Cuomo C."/>
            <person name="Litvintseva A."/>
            <person name="Chen Y."/>
            <person name="Heitman J."/>
            <person name="Sun S."/>
            <person name="Springer D."/>
            <person name="Dromer F."/>
            <person name="Young S.K."/>
            <person name="Zeng Q."/>
            <person name="Gargeya S."/>
            <person name="Fitzgerald M."/>
            <person name="Abouelleil A."/>
            <person name="Alvarado L."/>
            <person name="Berlin A.M."/>
            <person name="Chapman S.B."/>
            <person name="Dewar J."/>
            <person name="Goldberg J."/>
            <person name="Griggs A."/>
            <person name="Gujja S."/>
            <person name="Hansen M."/>
            <person name="Howarth C."/>
            <person name="Imamovic A."/>
            <person name="Larimer J."/>
            <person name="McCowan C."/>
            <person name="Murphy C."/>
            <person name="Pearson M."/>
            <person name="Priest M."/>
            <person name="Roberts A."/>
            <person name="Saif S."/>
            <person name="Shea T."/>
            <person name="Sykes S."/>
            <person name="Wortman J."/>
            <person name="Nusbaum C."/>
            <person name="Birren B."/>
        </authorList>
    </citation>
    <scope>NUCLEOTIDE SEQUENCE [LARGE SCALE GENOMIC DNA]</scope>
    <source>
        <strain evidence="2">CBS 10117</strain>
    </source>
</reference>
<dbReference type="Gene3D" id="1.10.10.60">
    <property type="entry name" value="Homeodomain-like"/>
    <property type="match status" value="1"/>
</dbReference>
<feature type="region of interest" description="Disordered" evidence="1">
    <location>
        <begin position="1"/>
        <end position="31"/>
    </location>
</feature>
<evidence type="ECO:0000313" key="4">
    <source>
        <dbReference type="Proteomes" id="UP000078595"/>
    </source>
</evidence>
<evidence type="ECO:0000256" key="1">
    <source>
        <dbReference type="SAM" id="MobiDB-lite"/>
    </source>
</evidence>
<organism evidence="2">
    <name type="scientific">Kwoniella dejecticola CBS 10117</name>
    <dbReference type="NCBI Taxonomy" id="1296121"/>
    <lineage>
        <taxon>Eukaryota</taxon>
        <taxon>Fungi</taxon>
        <taxon>Dikarya</taxon>
        <taxon>Basidiomycota</taxon>
        <taxon>Agaricomycotina</taxon>
        <taxon>Tremellomycetes</taxon>
        <taxon>Tremellales</taxon>
        <taxon>Cryptococcaceae</taxon>
        <taxon>Kwoniella</taxon>
    </lineage>
</organism>
<dbReference type="AlphaFoldDB" id="A0A1A6A4U2"/>
<sequence length="85" mass="9882">MPLKREKSTESDEECRSKFSPKKTRTFQGKKSFTPEEESAFLEIIDEVVKAGLWNAAKNHPELNGRKQNSVLGHWDAMYRKLRKS</sequence>
<name>A0A1A6A4U2_9TREE</name>
<dbReference type="EMBL" id="CP144534">
    <property type="protein sequence ID" value="WWC62020.1"/>
    <property type="molecule type" value="Genomic_DNA"/>
</dbReference>
<dbReference type="RefSeq" id="XP_018262926.1">
    <property type="nucleotide sequence ID" value="XM_018407715.1"/>
</dbReference>
<keyword evidence="4" id="KW-1185">Reference proteome</keyword>
<evidence type="ECO:0000313" key="3">
    <source>
        <dbReference type="EMBL" id="WWC62020.1"/>
    </source>
</evidence>
<feature type="compositionally biased region" description="Basic and acidic residues" evidence="1">
    <location>
        <begin position="1"/>
        <end position="17"/>
    </location>
</feature>
<proteinExistence type="predicted"/>
<reference evidence="3" key="3">
    <citation type="submission" date="2024-02" db="EMBL/GenBank/DDBJ databases">
        <title>Comparative genomics of Cryptococcus and Kwoniella reveals pathogenesis evolution and contrasting modes of karyotype evolution via chromosome fusion or intercentromeric recombination.</title>
        <authorList>
            <person name="Coelho M.A."/>
            <person name="David-Palma M."/>
            <person name="Shea T."/>
            <person name="Bowers K."/>
            <person name="McGinley-Smith S."/>
            <person name="Mohammad A.W."/>
            <person name="Gnirke A."/>
            <person name="Yurkov A.M."/>
            <person name="Nowrousian M."/>
            <person name="Sun S."/>
            <person name="Cuomo C.A."/>
            <person name="Heitman J."/>
        </authorList>
    </citation>
    <scope>NUCLEOTIDE SEQUENCE</scope>
    <source>
        <strain evidence="3">CBS 10117</strain>
    </source>
</reference>
<accession>A0A1A6A4U2</accession>
<dbReference type="VEuPathDB" id="FungiDB:I303_04415"/>
<protein>
    <recommendedName>
        <fullName evidence="5">Myb-like domain-containing protein</fullName>
    </recommendedName>
</protein>
<dbReference type="GeneID" id="28968114"/>
<evidence type="ECO:0008006" key="5">
    <source>
        <dbReference type="Google" id="ProtNLM"/>
    </source>
</evidence>
<dbReference type="Proteomes" id="UP000078595">
    <property type="component" value="Chromosome 5"/>
</dbReference>
<dbReference type="KEGG" id="kdj:28968114"/>
<gene>
    <name evidence="2" type="ORF">I303_04415</name>
    <name evidence="3" type="ORF">I303_104607</name>
</gene>
<reference evidence="3" key="2">
    <citation type="submission" date="2013-07" db="EMBL/GenBank/DDBJ databases">
        <authorList>
            <consortium name="The Broad Institute Genome Sequencing Platform"/>
            <person name="Cuomo C."/>
            <person name="Litvintseva A."/>
            <person name="Chen Y."/>
            <person name="Heitman J."/>
            <person name="Sun S."/>
            <person name="Springer D."/>
            <person name="Dromer F."/>
            <person name="Young S.K."/>
            <person name="Zeng Q."/>
            <person name="Gargeya S."/>
            <person name="Fitzgerald M."/>
            <person name="Abouelleil A."/>
            <person name="Alvarado L."/>
            <person name="Berlin A.M."/>
            <person name="Chapman S.B."/>
            <person name="Dewar J."/>
            <person name="Goldberg J."/>
            <person name="Griggs A."/>
            <person name="Gujja S."/>
            <person name="Hansen M."/>
            <person name="Howarth C."/>
            <person name="Imamovic A."/>
            <person name="Larimer J."/>
            <person name="McCowan C."/>
            <person name="Murphy C."/>
            <person name="Pearson M."/>
            <person name="Priest M."/>
            <person name="Roberts A."/>
            <person name="Saif S."/>
            <person name="Shea T."/>
            <person name="Sykes S."/>
            <person name="Wortman J."/>
            <person name="Nusbaum C."/>
            <person name="Birren B."/>
        </authorList>
    </citation>
    <scope>NUCLEOTIDE SEQUENCE</scope>
    <source>
        <strain evidence="3">CBS 10117</strain>
    </source>
</reference>
<evidence type="ECO:0000313" key="2">
    <source>
        <dbReference type="EMBL" id="OBR85084.1"/>
    </source>
</evidence>
<dbReference type="EMBL" id="KI894031">
    <property type="protein sequence ID" value="OBR85084.1"/>
    <property type="molecule type" value="Genomic_DNA"/>
</dbReference>
<dbReference type="OrthoDB" id="2563576at2759"/>